<dbReference type="HOGENOM" id="CLU_090325_0_0_11"/>
<protein>
    <recommendedName>
        <fullName evidence="3">Esterase</fullName>
    </recommendedName>
</protein>
<dbReference type="Gene3D" id="3.40.50.1820">
    <property type="entry name" value="alpha/beta hydrolase"/>
    <property type="match status" value="1"/>
</dbReference>
<organism evidence="1 2">
    <name type="scientific">Phycicoccus elongatus Lp2</name>
    <dbReference type="NCBI Taxonomy" id="1193181"/>
    <lineage>
        <taxon>Bacteria</taxon>
        <taxon>Bacillati</taxon>
        <taxon>Actinomycetota</taxon>
        <taxon>Actinomycetes</taxon>
        <taxon>Micrococcales</taxon>
        <taxon>Intrasporangiaceae</taxon>
        <taxon>Phycicoccus</taxon>
    </lineage>
</organism>
<evidence type="ECO:0000313" key="2">
    <source>
        <dbReference type="Proteomes" id="UP000013167"/>
    </source>
</evidence>
<keyword evidence="2" id="KW-1185">Reference proteome</keyword>
<dbReference type="STRING" id="1193181.BN10_1170003"/>
<evidence type="ECO:0008006" key="3">
    <source>
        <dbReference type="Google" id="ProtNLM"/>
    </source>
</evidence>
<dbReference type="eggNOG" id="COG4947">
    <property type="taxonomic scope" value="Bacteria"/>
</dbReference>
<dbReference type="Proteomes" id="UP000013167">
    <property type="component" value="Unassembled WGS sequence"/>
</dbReference>
<reference evidence="1 2" key="1">
    <citation type="journal article" date="2013" name="ISME J.">
        <title>A metabolic model for members of the genus Tetrasphaera involved in enhanced biological phosphorus removal.</title>
        <authorList>
            <person name="Kristiansen R."/>
            <person name="Nguyen H.T.T."/>
            <person name="Saunders A.M."/>
            <person name="Nielsen J.L."/>
            <person name="Wimmer R."/>
            <person name="Le V.Q."/>
            <person name="McIlroy S.J."/>
            <person name="Petrovski S."/>
            <person name="Seviour R.J."/>
            <person name="Calteau A."/>
            <person name="Nielsen K.L."/>
            <person name="Nielsen P.H."/>
        </authorList>
    </citation>
    <scope>NUCLEOTIDE SEQUENCE [LARGE SCALE GENOMIC DNA]</scope>
    <source>
        <strain evidence="1 2">Lp2</strain>
    </source>
</reference>
<comment type="caution">
    <text evidence="1">The sequence shown here is derived from an EMBL/GenBank/DDBJ whole genome shotgun (WGS) entry which is preliminary data.</text>
</comment>
<dbReference type="InterPro" id="IPR029058">
    <property type="entry name" value="AB_hydrolase_fold"/>
</dbReference>
<dbReference type="InterPro" id="IPR000801">
    <property type="entry name" value="Esterase-like"/>
</dbReference>
<sequence length="260" mass="29060">MRIGAPMGLDGPMHRSEAWLRVPGTDEHRHVVRWGHYGRPLLAFPSEGGSAVDYGSNGMLEAIAPLVDQGRVTVFAVDSLDHYAWSNNSLPTEERARRHGQYHAWLTDEVVPWIHHELGGPADIITSGVSMGAYHAVQFTLARADLAPVAIALSGAYDPTQWHGWGDFGDATYFANPSAYVPNLHGDHLDWLRSRVYIQLVVGQGPFEVHPTKSLPSAQHFAHLLAEKGIPHDLDMWGFDSAHDWPWWRKQLAHHLPRFV</sequence>
<dbReference type="Pfam" id="PF00756">
    <property type="entry name" value="Esterase"/>
    <property type="match status" value="1"/>
</dbReference>
<dbReference type="AlphaFoldDB" id="N0DXV1"/>
<evidence type="ECO:0000313" key="1">
    <source>
        <dbReference type="EMBL" id="CCH68757.1"/>
    </source>
</evidence>
<dbReference type="EMBL" id="CAIZ01000021">
    <property type="protein sequence ID" value="CCH68757.1"/>
    <property type="molecule type" value="Genomic_DNA"/>
</dbReference>
<accession>N0DXV1</accession>
<name>N0DXV1_9MICO</name>
<gene>
    <name evidence="1" type="ORF">BN10_1170003</name>
</gene>
<dbReference type="SUPFAM" id="SSF53474">
    <property type="entry name" value="alpha/beta-Hydrolases"/>
    <property type="match status" value="1"/>
</dbReference>
<proteinExistence type="predicted"/>